<protein>
    <submittedName>
        <fullName evidence="2">Hemerythrin-like domain-containing protein</fullName>
    </submittedName>
</protein>
<sequence>MQARGQLMKEHRVIERMISLIEETAGYIRKGNRIDPELVDIAVDFIRTYADRTHHGKEEDILFKKLDEKGLSTEDRRMMDELIADHVYARKVVQKIEQANARYRNGDESALDRIEENLRALVDLYPEHIEKEDKVFFPASRNYFTDREEEALLEEFMEFDRLMIHEKYDSVVESYAKKASSG</sequence>
<accession>A0A1G6E4C4</accession>
<dbReference type="OrthoDB" id="9769774at2"/>
<dbReference type="Pfam" id="PF01814">
    <property type="entry name" value="Hemerythrin"/>
    <property type="match status" value="1"/>
</dbReference>
<reference evidence="2 3" key="1">
    <citation type="submission" date="2016-10" db="EMBL/GenBank/DDBJ databases">
        <authorList>
            <person name="de Groot N.N."/>
        </authorList>
    </citation>
    <scope>NUCLEOTIDE SEQUENCE [LARGE SCALE GENOMIC DNA]</scope>
    <source>
        <strain evidence="2 3">ASO4-2</strain>
    </source>
</reference>
<dbReference type="Proteomes" id="UP000198771">
    <property type="component" value="Unassembled WGS sequence"/>
</dbReference>
<gene>
    <name evidence="2" type="ORF">SAMN05660653_02611</name>
</gene>
<evidence type="ECO:0000313" key="3">
    <source>
        <dbReference type="Proteomes" id="UP000198771"/>
    </source>
</evidence>
<dbReference type="InterPro" id="IPR012312">
    <property type="entry name" value="Hemerythrin-like"/>
</dbReference>
<dbReference type="PANTHER" id="PTHR39966">
    <property type="entry name" value="BLL2471 PROTEIN-RELATED"/>
    <property type="match status" value="1"/>
</dbReference>
<dbReference type="EMBL" id="FMXO01000015">
    <property type="protein sequence ID" value="SDB52299.1"/>
    <property type="molecule type" value="Genomic_DNA"/>
</dbReference>
<organism evidence="2 3">
    <name type="scientific">Desulfonatronum thiosulfatophilum</name>
    <dbReference type="NCBI Taxonomy" id="617002"/>
    <lineage>
        <taxon>Bacteria</taxon>
        <taxon>Pseudomonadati</taxon>
        <taxon>Thermodesulfobacteriota</taxon>
        <taxon>Desulfovibrionia</taxon>
        <taxon>Desulfovibrionales</taxon>
        <taxon>Desulfonatronaceae</taxon>
        <taxon>Desulfonatronum</taxon>
    </lineage>
</organism>
<dbReference type="GO" id="GO:0005886">
    <property type="term" value="C:plasma membrane"/>
    <property type="evidence" value="ECO:0007669"/>
    <property type="project" value="TreeGrafter"/>
</dbReference>
<dbReference type="CDD" id="cd12108">
    <property type="entry name" value="Hr-like"/>
    <property type="match status" value="1"/>
</dbReference>
<dbReference type="AlphaFoldDB" id="A0A1G6E4C4"/>
<proteinExistence type="predicted"/>
<feature type="domain" description="Hemerythrin-like" evidence="1">
    <location>
        <begin position="6"/>
        <end position="139"/>
    </location>
</feature>
<dbReference type="STRING" id="617002.SAMN05660653_02611"/>
<dbReference type="RefSeq" id="WP_092122585.1">
    <property type="nucleotide sequence ID" value="NZ_FMXO01000015.1"/>
</dbReference>
<evidence type="ECO:0000313" key="2">
    <source>
        <dbReference type="EMBL" id="SDB52299.1"/>
    </source>
</evidence>
<keyword evidence="3" id="KW-1185">Reference proteome</keyword>
<evidence type="ECO:0000259" key="1">
    <source>
        <dbReference type="Pfam" id="PF01814"/>
    </source>
</evidence>
<dbReference type="Gene3D" id="1.20.120.520">
    <property type="entry name" value="nmb1532 protein domain like"/>
    <property type="match status" value="1"/>
</dbReference>
<name>A0A1G6E4C4_9BACT</name>
<dbReference type="PANTHER" id="PTHR39966:SF1">
    <property type="entry name" value="HEMERYTHRIN-LIKE DOMAIN-CONTAINING PROTEIN"/>
    <property type="match status" value="1"/>
</dbReference>